<evidence type="ECO:0000313" key="1">
    <source>
        <dbReference type="EMBL" id="GJE89266.1"/>
    </source>
</evidence>
<name>A0A9P3G6S2_9APHY</name>
<keyword evidence="2" id="KW-1185">Reference proteome</keyword>
<proteinExistence type="predicted"/>
<sequence length="135" mass="14907">MSTDAIQYVPRPRSAWDGELGDVVYPRNQQYEDDDGDRSGDRDDNEALAGLVREEVDADAPEVGNEAAADVVAADVVVTHLIVLFPKPFCILQKCVGRRLRYRKAPRILSVEEESVPAIMTSLGWDVGVVRRAVP</sequence>
<gene>
    <name evidence="1" type="ORF">PsYK624_053630</name>
</gene>
<dbReference type="AlphaFoldDB" id="A0A9P3G6S2"/>
<organism evidence="1 2">
    <name type="scientific">Phanerochaete sordida</name>
    <dbReference type="NCBI Taxonomy" id="48140"/>
    <lineage>
        <taxon>Eukaryota</taxon>
        <taxon>Fungi</taxon>
        <taxon>Dikarya</taxon>
        <taxon>Basidiomycota</taxon>
        <taxon>Agaricomycotina</taxon>
        <taxon>Agaricomycetes</taxon>
        <taxon>Polyporales</taxon>
        <taxon>Phanerochaetaceae</taxon>
        <taxon>Phanerochaete</taxon>
    </lineage>
</organism>
<reference evidence="1 2" key="1">
    <citation type="submission" date="2021-08" db="EMBL/GenBank/DDBJ databases">
        <title>Draft Genome Sequence of Phanerochaete sordida strain YK-624.</title>
        <authorList>
            <person name="Mori T."/>
            <person name="Dohra H."/>
            <person name="Suzuki T."/>
            <person name="Kawagishi H."/>
            <person name="Hirai H."/>
        </authorList>
    </citation>
    <scope>NUCLEOTIDE SEQUENCE [LARGE SCALE GENOMIC DNA]</scope>
    <source>
        <strain evidence="1 2">YK-624</strain>
    </source>
</reference>
<dbReference type="EMBL" id="BPQB01000012">
    <property type="protein sequence ID" value="GJE89266.1"/>
    <property type="molecule type" value="Genomic_DNA"/>
</dbReference>
<dbReference type="Proteomes" id="UP000703269">
    <property type="component" value="Unassembled WGS sequence"/>
</dbReference>
<protein>
    <submittedName>
        <fullName evidence="1">Uncharacterized protein</fullName>
    </submittedName>
</protein>
<comment type="caution">
    <text evidence="1">The sequence shown here is derived from an EMBL/GenBank/DDBJ whole genome shotgun (WGS) entry which is preliminary data.</text>
</comment>
<accession>A0A9P3G6S2</accession>
<evidence type="ECO:0000313" key="2">
    <source>
        <dbReference type="Proteomes" id="UP000703269"/>
    </source>
</evidence>